<gene>
    <name evidence="5" type="ORF">LIER_39250</name>
</gene>
<evidence type="ECO:0000259" key="4">
    <source>
        <dbReference type="Pfam" id="PF00082"/>
    </source>
</evidence>
<dbReference type="PANTHER" id="PTHR10795">
    <property type="entry name" value="PROPROTEIN CONVERTASE SUBTILISIN/KEXIN"/>
    <property type="match status" value="1"/>
</dbReference>
<name>A0AAV3QHB6_LITER</name>
<dbReference type="EMBL" id="BAABME010020820">
    <property type="protein sequence ID" value="GAA0161532.1"/>
    <property type="molecule type" value="Genomic_DNA"/>
</dbReference>
<dbReference type="GO" id="GO:0006508">
    <property type="term" value="P:proteolysis"/>
    <property type="evidence" value="ECO:0007669"/>
    <property type="project" value="UniProtKB-KW"/>
</dbReference>
<reference evidence="5 6" key="1">
    <citation type="submission" date="2024-01" db="EMBL/GenBank/DDBJ databases">
        <title>The complete chloroplast genome sequence of Lithospermum erythrorhizon: insights into the phylogenetic relationship among Boraginaceae species and the maternal lineages of purple gromwells.</title>
        <authorList>
            <person name="Okada T."/>
            <person name="Watanabe K."/>
        </authorList>
    </citation>
    <scope>NUCLEOTIDE SEQUENCE [LARGE SCALE GENOMIC DNA]</scope>
</reference>
<keyword evidence="5" id="KW-0645">Protease</keyword>
<evidence type="ECO:0000313" key="6">
    <source>
        <dbReference type="Proteomes" id="UP001454036"/>
    </source>
</evidence>
<comment type="caution">
    <text evidence="5">The sequence shown here is derived from an EMBL/GenBank/DDBJ whole genome shotgun (WGS) entry which is preliminary data.</text>
</comment>
<dbReference type="SUPFAM" id="SSF52743">
    <property type="entry name" value="Subtilisin-like"/>
    <property type="match status" value="1"/>
</dbReference>
<proteinExistence type="inferred from homology"/>
<dbReference type="PROSITE" id="PS51892">
    <property type="entry name" value="SUBTILASE"/>
    <property type="match status" value="1"/>
</dbReference>
<keyword evidence="5" id="KW-0378">Hydrolase</keyword>
<evidence type="ECO:0000256" key="1">
    <source>
        <dbReference type="ARBA" id="ARBA00011073"/>
    </source>
</evidence>
<evidence type="ECO:0000256" key="2">
    <source>
        <dbReference type="ARBA" id="ARBA00022729"/>
    </source>
</evidence>
<feature type="domain" description="Peptidase S8/S53" evidence="4">
    <location>
        <begin position="18"/>
        <end position="94"/>
    </location>
</feature>
<dbReference type="InterPro" id="IPR045051">
    <property type="entry name" value="SBT"/>
</dbReference>
<keyword evidence="2" id="KW-0732">Signal</keyword>
<dbReference type="Gene3D" id="3.40.50.200">
    <property type="entry name" value="Peptidase S8/S53 domain"/>
    <property type="match status" value="1"/>
</dbReference>
<dbReference type="InterPro" id="IPR036852">
    <property type="entry name" value="Peptidase_S8/S53_dom_sf"/>
</dbReference>
<dbReference type="AlphaFoldDB" id="A0AAV3QHB6"/>
<dbReference type="Proteomes" id="UP001454036">
    <property type="component" value="Unassembled WGS sequence"/>
</dbReference>
<comment type="caution">
    <text evidence="3">Lacks conserved residue(s) required for the propagation of feature annotation.</text>
</comment>
<dbReference type="Pfam" id="PF00082">
    <property type="entry name" value="Peptidase_S8"/>
    <property type="match status" value="1"/>
</dbReference>
<dbReference type="InterPro" id="IPR000209">
    <property type="entry name" value="Peptidase_S8/S53_dom"/>
</dbReference>
<accession>A0AAV3QHB6</accession>
<evidence type="ECO:0000256" key="3">
    <source>
        <dbReference type="PROSITE-ProRule" id="PRU01240"/>
    </source>
</evidence>
<protein>
    <submittedName>
        <fullName evidence="5">Serine protease</fullName>
    </submittedName>
</protein>
<organism evidence="5 6">
    <name type="scientific">Lithospermum erythrorhizon</name>
    <name type="common">Purple gromwell</name>
    <name type="synonym">Lithospermum officinale var. erythrorhizon</name>
    <dbReference type="NCBI Taxonomy" id="34254"/>
    <lineage>
        <taxon>Eukaryota</taxon>
        <taxon>Viridiplantae</taxon>
        <taxon>Streptophyta</taxon>
        <taxon>Embryophyta</taxon>
        <taxon>Tracheophyta</taxon>
        <taxon>Spermatophyta</taxon>
        <taxon>Magnoliopsida</taxon>
        <taxon>eudicotyledons</taxon>
        <taxon>Gunneridae</taxon>
        <taxon>Pentapetalae</taxon>
        <taxon>asterids</taxon>
        <taxon>lamiids</taxon>
        <taxon>Boraginales</taxon>
        <taxon>Boraginaceae</taxon>
        <taxon>Boraginoideae</taxon>
        <taxon>Lithospermeae</taxon>
        <taxon>Lithospermum</taxon>
    </lineage>
</organism>
<evidence type="ECO:0000313" key="5">
    <source>
        <dbReference type="EMBL" id="GAA0161532.1"/>
    </source>
</evidence>
<comment type="similarity">
    <text evidence="1 3">Belongs to the peptidase S8 family.</text>
</comment>
<dbReference type="GO" id="GO:0004252">
    <property type="term" value="F:serine-type endopeptidase activity"/>
    <property type="evidence" value="ECO:0007669"/>
    <property type="project" value="InterPro"/>
</dbReference>
<keyword evidence="6" id="KW-1185">Reference proteome</keyword>
<sequence length="178" mass="19066">MYYSARGPDPEDTSLDDADILKPNLVAPGYFIWAAWSSGGADSVEFQGENFAMMSGTSMDAPHIAGLAALIKQKFQTYSPSEIASALSTTASLSDKFGGPIMAQPLDPGLIFDTSYDDYISFLCGINGSNSVVLNVAGNESYSVGWSAPYGIWSFNESGTKSLLSHLLIVFVVYVFEL</sequence>